<evidence type="ECO:0000256" key="5">
    <source>
        <dbReference type="ARBA" id="ARBA00023002"/>
    </source>
</evidence>
<organism evidence="7 8">
    <name type="scientific">Colletotrichum lupini</name>
    <dbReference type="NCBI Taxonomy" id="145971"/>
    <lineage>
        <taxon>Eukaryota</taxon>
        <taxon>Fungi</taxon>
        <taxon>Dikarya</taxon>
        <taxon>Ascomycota</taxon>
        <taxon>Pezizomycotina</taxon>
        <taxon>Sordariomycetes</taxon>
        <taxon>Hypocreomycetidae</taxon>
        <taxon>Glomerellales</taxon>
        <taxon>Glomerellaceae</taxon>
        <taxon>Colletotrichum</taxon>
        <taxon>Colletotrichum acutatum species complex</taxon>
    </lineage>
</organism>
<dbReference type="InterPro" id="IPR016164">
    <property type="entry name" value="FAD-linked_Oxase-like_C"/>
</dbReference>
<dbReference type="GO" id="GO:0016491">
    <property type="term" value="F:oxidoreductase activity"/>
    <property type="evidence" value="ECO:0007669"/>
    <property type="project" value="UniProtKB-KW"/>
</dbReference>
<dbReference type="PANTHER" id="PTHR42973">
    <property type="entry name" value="BINDING OXIDOREDUCTASE, PUTATIVE (AFU_ORTHOLOGUE AFUA_1G17690)-RELATED"/>
    <property type="match status" value="1"/>
</dbReference>
<dbReference type="InterPro" id="IPR012951">
    <property type="entry name" value="BBE"/>
</dbReference>
<dbReference type="GeneID" id="73349902"/>
<dbReference type="InterPro" id="IPR016167">
    <property type="entry name" value="FAD-bd_PCMH_sub1"/>
</dbReference>
<dbReference type="EMBL" id="CP019481">
    <property type="protein sequence ID" value="UQC90438.1"/>
    <property type="molecule type" value="Genomic_DNA"/>
</dbReference>
<evidence type="ECO:0000259" key="6">
    <source>
        <dbReference type="PROSITE" id="PS51387"/>
    </source>
</evidence>
<dbReference type="KEGG" id="clup:CLUP02_15968"/>
<keyword evidence="4" id="KW-0274">FAD</keyword>
<evidence type="ECO:0000313" key="7">
    <source>
        <dbReference type="EMBL" id="UQC90438.1"/>
    </source>
</evidence>
<dbReference type="SUPFAM" id="SSF56176">
    <property type="entry name" value="FAD-binding/transporter-associated domain-like"/>
    <property type="match status" value="1"/>
</dbReference>
<gene>
    <name evidence="7" type="ORF">CLUP02_15968</name>
</gene>
<dbReference type="Pfam" id="PF08031">
    <property type="entry name" value="BBE"/>
    <property type="match status" value="1"/>
</dbReference>
<comment type="similarity">
    <text evidence="2">Belongs to the oxygen-dependent FAD-linked oxidoreductase family.</text>
</comment>
<comment type="cofactor">
    <cofactor evidence="1">
        <name>FAD</name>
        <dbReference type="ChEBI" id="CHEBI:57692"/>
    </cofactor>
</comment>
<keyword evidence="5" id="KW-0560">Oxidoreductase</keyword>
<dbReference type="InterPro" id="IPR016166">
    <property type="entry name" value="FAD-bd_PCMH"/>
</dbReference>
<dbReference type="GO" id="GO:0071949">
    <property type="term" value="F:FAD binding"/>
    <property type="evidence" value="ECO:0007669"/>
    <property type="project" value="InterPro"/>
</dbReference>
<dbReference type="InterPro" id="IPR006094">
    <property type="entry name" value="Oxid_FAD_bind_N"/>
</dbReference>
<dbReference type="InterPro" id="IPR050416">
    <property type="entry name" value="FAD-linked_Oxidoreductase"/>
</dbReference>
<evidence type="ECO:0000256" key="2">
    <source>
        <dbReference type="ARBA" id="ARBA00005466"/>
    </source>
</evidence>
<reference evidence="7" key="1">
    <citation type="journal article" date="2021" name="Mol. Plant Microbe Interact.">
        <title>Complete Genome Sequence of the Plant-Pathogenic Fungus Colletotrichum lupini.</title>
        <authorList>
            <person name="Baroncelli R."/>
            <person name="Pensec F."/>
            <person name="Da Lio D."/>
            <person name="Boufleur T."/>
            <person name="Vicente I."/>
            <person name="Sarrocco S."/>
            <person name="Picot A."/>
            <person name="Baraldi E."/>
            <person name="Sukno S."/>
            <person name="Thon M."/>
            <person name="Le Floch G."/>
        </authorList>
    </citation>
    <scope>NUCLEOTIDE SEQUENCE</scope>
    <source>
        <strain evidence="7">IMI 504893</strain>
    </source>
</reference>
<evidence type="ECO:0000256" key="4">
    <source>
        <dbReference type="ARBA" id="ARBA00022827"/>
    </source>
</evidence>
<keyword evidence="3" id="KW-0285">Flavoprotein</keyword>
<proteinExistence type="inferred from homology"/>
<dbReference type="SUPFAM" id="SSF55103">
    <property type="entry name" value="FAD-linked oxidases, C-terminal domain"/>
    <property type="match status" value="1"/>
</dbReference>
<evidence type="ECO:0000256" key="3">
    <source>
        <dbReference type="ARBA" id="ARBA00022630"/>
    </source>
</evidence>
<dbReference type="Gene3D" id="3.30.43.10">
    <property type="entry name" value="Uridine Diphospho-n-acetylenolpyruvylglucosamine Reductase, domain 2"/>
    <property type="match status" value="1"/>
</dbReference>
<evidence type="ECO:0000313" key="8">
    <source>
        <dbReference type="Proteomes" id="UP000830671"/>
    </source>
</evidence>
<dbReference type="Proteomes" id="UP000830671">
    <property type="component" value="Chromosome 9"/>
</dbReference>
<accession>A0A9Q8T7P9</accession>
<dbReference type="AlphaFoldDB" id="A0A9Q8T7P9"/>
<dbReference type="RefSeq" id="XP_049152039.1">
    <property type="nucleotide sequence ID" value="XM_049294892.1"/>
</dbReference>
<dbReference type="InterPro" id="IPR036318">
    <property type="entry name" value="FAD-bd_PCMH-like_sf"/>
</dbReference>
<dbReference type="Gene3D" id="3.30.465.10">
    <property type="match status" value="1"/>
</dbReference>
<dbReference type="InterPro" id="IPR016169">
    <property type="entry name" value="FAD-bd_PCMH_sub2"/>
</dbReference>
<dbReference type="PROSITE" id="PS51387">
    <property type="entry name" value="FAD_PCMH"/>
    <property type="match status" value="1"/>
</dbReference>
<protein>
    <submittedName>
        <fullName evidence="7">FAD/FMN-containing dehydrogenase</fullName>
    </submittedName>
</protein>
<sequence>MASLEASPEFRGSHPAASTLKQIASDAPKLKNLTTNCSNLLVYTNSAEKYEEVRSFFNANMTQQPFAIIRPRTEAEVVAVIKELKAQDIPFGLRSGGHDLTFGQAQSKDGVILDLRSLDSILIAEDKKSVRVGGGIMGIKLARFLQQHKLVTPHGWCPTVSIAGWAMGGGYGYTSAYHGLGADQILGARVVLANGDIVDTNDHPDLLWALCGAGNGNFGVVVKLQLKVYPQTGFLAGFLGFPNDQVGEVLKKFGEFERNLPVNFTGEATHMALPGVGPVFAWLFAWTSENDDLEEGWAFFEKMKSLGTPVLNTVAEVDDFTFFNAIPSPTNVHWYPRLRMFEYFTPGTASAFGSNSPPGATSATVIHAAHGRAIEANPSVCYPLRKRHRIAAPSGGVIDTTAQAAEYEEYKKWADDLVDSLSEQGQMLPYGNRNLGPERDMDWVSTYGEDTLSRLREIKQKFDPENVFKTGVGVGRTVVIIFVCGTLSSETTQSATLKSLMPPKNYMPSFKAFSFVDVVGHYHGWFFTASSIQ</sequence>
<keyword evidence="8" id="KW-1185">Reference proteome</keyword>
<dbReference type="Gene3D" id="3.40.462.20">
    <property type="match status" value="1"/>
</dbReference>
<feature type="domain" description="FAD-binding PCMH-type" evidence="6">
    <location>
        <begin position="61"/>
        <end position="231"/>
    </location>
</feature>
<evidence type="ECO:0000256" key="1">
    <source>
        <dbReference type="ARBA" id="ARBA00001974"/>
    </source>
</evidence>
<dbReference type="Pfam" id="PF01565">
    <property type="entry name" value="FAD_binding_4"/>
    <property type="match status" value="1"/>
</dbReference>
<name>A0A9Q8T7P9_9PEZI</name>
<dbReference type="PANTHER" id="PTHR42973:SF39">
    <property type="entry name" value="FAD-BINDING PCMH-TYPE DOMAIN-CONTAINING PROTEIN"/>
    <property type="match status" value="1"/>
</dbReference>